<dbReference type="PANTHER" id="PTHR37298">
    <property type="entry name" value="UPF0111 PROTEIN YKAA"/>
    <property type="match status" value="1"/>
</dbReference>
<gene>
    <name evidence="2" type="ORF">EV186_105417</name>
</gene>
<name>A0A4R6S8K9_LABRH</name>
<evidence type="ECO:0000313" key="2">
    <source>
        <dbReference type="EMBL" id="TDP95185.1"/>
    </source>
</evidence>
<dbReference type="InterPro" id="IPR052912">
    <property type="entry name" value="UPF0111_domain"/>
</dbReference>
<dbReference type="Pfam" id="PF01865">
    <property type="entry name" value="PhoU_div"/>
    <property type="match status" value="1"/>
</dbReference>
<evidence type="ECO:0000256" key="1">
    <source>
        <dbReference type="ARBA" id="ARBA00008591"/>
    </source>
</evidence>
<keyword evidence="3" id="KW-1185">Reference proteome</keyword>
<accession>A0A4R6S8K9</accession>
<dbReference type="AlphaFoldDB" id="A0A4R6S8K9"/>
<comment type="caution">
    <text evidence="2">The sequence shown here is derived from an EMBL/GenBank/DDBJ whole genome shotgun (WGS) entry which is preliminary data.</text>
</comment>
<dbReference type="RefSeq" id="WP_133852554.1">
    <property type="nucleotide sequence ID" value="NZ_SNXZ01000005.1"/>
</dbReference>
<sequence>MRLRIKPRTPVFFELFTAAGENTVVAAELARQAVDAPPDQRKELAARMRAAEHAGDEVTHSIMEQLNRSFVTPFDRDDMYRLASRIDDVVDYLDEAVDLIVCYQVGTLPEGARAQTELLVQAARLTADAMPRLVKPQGLTEYWVEINRLENEADYVRRQLLSELFSNGTDPIRLLKVKEIVEQFEEAADAFEHLADVVHTIAVKDS</sequence>
<dbReference type="Gene3D" id="1.20.58.220">
    <property type="entry name" value="Phosphate transport system protein phou homolog 2, domain 2"/>
    <property type="match status" value="1"/>
</dbReference>
<reference evidence="2 3" key="1">
    <citation type="submission" date="2019-03" db="EMBL/GenBank/DDBJ databases">
        <title>Genomic Encyclopedia of Type Strains, Phase IV (KMG-IV): sequencing the most valuable type-strain genomes for metagenomic binning, comparative biology and taxonomic classification.</title>
        <authorList>
            <person name="Goeker M."/>
        </authorList>
    </citation>
    <scope>NUCLEOTIDE SEQUENCE [LARGE SCALE GENOMIC DNA]</scope>
    <source>
        <strain evidence="2 3">DSM 45361</strain>
    </source>
</reference>
<dbReference type="PANTHER" id="PTHR37298:SF1">
    <property type="entry name" value="UPF0111 PROTEIN YKAA"/>
    <property type="match status" value="1"/>
</dbReference>
<dbReference type="OrthoDB" id="9797568at2"/>
<organism evidence="2 3">
    <name type="scientific">Labedaea rhizosphaerae</name>
    <dbReference type="NCBI Taxonomy" id="598644"/>
    <lineage>
        <taxon>Bacteria</taxon>
        <taxon>Bacillati</taxon>
        <taxon>Actinomycetota</taxon>
        <taxon>Actinomycetes</taxon>
        <taxon>Pseudonocardiales</taxon>
        <taxon>Pseudonocardiaceae</taxon>
        <taxon>Labedaea</taxon>
    </lineage>
</organism>
<protein>
    <recommendedName>
        <fullName evidence="4">Phosphate transport regulator</fullName>
    </recommendedName>
</protein>
<dbReference type="EMBL" id="SNXZ01000005">
    <property type="protein sequence ID" value="TDP95185.1"/>
    <property type="molecule type" value="Genomic_DNA"/>
</dbReference>
<comment type="similarity">
    <text evidence="1">Belongs to the UPF0111 family.</text>
</comment>
<evidence type="ECO:0008006" key="4">
    <source>
        <dbReference type="Google" id="ProtNLM"/>
    </source>
</evidence>
<proteinExistence type="inferred from homology"/>
<dbReference type="Proteomes" id="UP000295444">
    <property type="component" value="Unassembled WGS sequence"/>
</dbReference>
<evidence type="ECO:0000313" key="3">
    <source>
        <dbReference type="Proteomes" id="UP000295444"/>
    </source>
</evidence>
<dbReference type="InterPro" id="IPR018445">
    <property type="entry name" value="Put_Phosphate_transp_reg"/>
</dbReference>
<dbReference type="InterPro" id="IPR038078">
    <property type="entry name" value="PhoU-like_sf"/>
</dbReference>